<organism evidence="2 3">
    <name type="scientific">Nocardioides marmoriginsengisoli</name>
    <dbReference type="NCBI Taxonomy" id="661483"/>
    <lineage>
        <taxon>Bacteria</taxon>
        <taxon>Bacillati</taxon>
        <taxon>Actinomycetota</taxon>
        <taxon>Actinomycetes</taxon>
        <taxon>Propionibacteriales</taxon>
        <taxon>Nocardioidaceae</taxon>
        <taxon>Nocardioides</taxon>
    </lineage>
</organism>
<accession>A0A3N0CAZ1</accession>
<comment type="caution">
    <text evidence="2">The sequence shown here is derived from an EMBL/GenBank/DDBJ whole genome shotgun (WGS) entry which is preliminary data.</text>
</comment>
<evidence type="ECO:0000313" key="3">
    <source>
        <dbReference type="Proteomes" id="UP000267128"/>
    </source>
</evidence>
<evidence type="ECO:0000259" key="1">
    <source>
        <dbReference type="Pfam" id="PF13021"/>
    </source>
</evidence>
<dbReference type="Pfam" id="PF13021">
    <property type="entry name" value="DUF3885"/>
    <property type="match status" value="1"/>
</dbReference>
<gene>
    <name evidence="2" type="ORF">EFK50_19935</name>
</gene>
<reference evidence="2 3" key="1">
    <citation type="submission" date="2018-11" db="EMBL/GenBank/DDBJ databases">
        <authorList>
            <person name="Li F."/>
        </authorList>
    </citation>
    <scope>NUCLEOTIDE SEQUENCE [LARGE SCALE GENOMIC DNA]</scope>
    <source>
        <strain evidence="2 3">Gsoil 097</strain>
    </source>
</reference>
<sequence>MPVPKVVDSLRGWVGFKSLQTRWAIKSRWRRVRGHHGAFEHGEVSIRAVQLTELWERTWPRAEPLGYVLRVEYADQWVRFHSLPESKRYAENEVEYDEILRRHRTVLRELQGSAGTADLCVIAADWGWRDSAAGWSRRKVSGAWPWRIGQADDDPDTGRNYFWAASGLSDAEVDSLLLAAADDQGRFVIGAPNLEWLYCPYDGGADVVLPSAVARDGLKARHAGWLSSYPGGL</sequence>
<dbReference type="Proteomes" id="UP000267128">
    <property type="component" value="Unassembled WGS sequence"/>
</dbReference>
<feature type="domain" description="DUF3885" evidence="1">
    <location>
        <begin position="66"/>
        <end position="230"/>
    </location>
</feature>
<name>A0A3N0CAZ1_9ACTN</name>
<dbReference type="EMBL" id="RJSE01000009">
    <property type="protein sequence ID" value="RNL60588.1"/>
    <property type="molecule type" value="Genomic_DNA"/>
</dbReference>
<protein>
    <recommendedName>
        <fullName evidence="1">DUF3885 domain-containing protein</fullName>
    </recommendedName>
</protein>
<keyword evidence="3" id="KW-1185">Reference proteome</keyword>
<dbReference type="OrthoDB" id="8783685at2"/>
<proteinExistence type="predicted"/>
<dbReference type="RefSeq" id="WP_123229340.1">
    <property type="nucleotide sequence ID" value="NZ_RJSE01000009.1"/>
</dbReference>
<dbReference type="AlphaFoldDB" id="A0A3N0CAZ1"/>
<dbReference type="InterPro" id="IPR024976">
    <property type="entry name" value="DUF3885"/>
</dbReference>
<evidence type="ECO:0000313" key="2">
    <source>
        <dbReference type="EMBL" id="RNL60588.1"/>
    </source>
</evidence>